<dbReference type="RefSeq" id="WP_048317932.1">
    <property type="nucleotide sequence ID" value="NZ_LFJV01000136.1"/>
</dbReference>
<dbReference type="InterPro" id="IPR032594">
    <property type="entry name" value="DUF4906"/>
</dbReference>
<sequence length="760" mass="83675">MAGIGHKLETKGVIMALLSLVLIGTGCEDKIDSPAVNPSEGKTVEVTLNIGLADEADGYTLSAPSETKSSVTAFSYTLQPAMATKGTESSLKPDKLYKLEIQQYDRSGGRIGGMSNVVAEQEIGSAISLTLTANPDCQLVIVAWGKGNTSTTLGTGNLASAQTKSINASAISELNPSNQEHMNQMPYVLHLEHVCVEDNTIKSIEGKDVRLLLRRLATRLTLDWTYSYSGYQLKQILLQSIPLDYKVVVMPDGTDKTYPSLLDQYTTIQLTNTQIGSGTYSCWIPANVRGSNPAATSQVYRIKSNAPTGSSYIDFIASNTSETKKKLSYRVYLGGSESTDFNLYGNTDYNYTIKINHTNLPVNDRRVTIIDPIAASENNSNLVPTANCFMVAPGGAFCFDPLMFRQNDKDIENTTLKGWIDSEGDIAYVKLLWQTKENGDVGDPVMGVANSETDHTNIVDLKNGLIYCRVAPNTTGGSGLIAAYNKNNQIIWSWHVWVTDYQPSDTGNETVLEPVNKRKLRLKKDTEVIVMMDRNLGAYAGYTEIPSSILDMSKANGFHYQKGRKDPFPGSYTFTTLPGVYQFTLNKDYPPKHMLNRYKEDGISWIIPTDLGYTSLRNAYMNPISIARNNGSQWCSDNPLPQWGTTKTFNDPCPAGWRIPGSSVIQVFVGYNQTSILPDIFNNATANGGLLLKYDDTSNRTYGRFTGYPPNQAQLNYVGTNGYMTVWESNKVLAISVSSVIIGGMRDYDAHTTRCIQERN</sequence>
<dbReference type="AlphaFoldDB" id="A0A0J6CFL8"/>
<dbReference type="PATRIC" id="fig|328812.4.peg.1065"/>
<comment type="caution">
    <text evidence="2">The sequence shown here is derived from an EMBL/GenBank/DDBJ whole genome shotgun (WGS) entry which is preliminary data.</text>
</comment>
<gene>
    <name evidence="2" type="ORF">ACM15_25380</name>
</gene>
<dbReference type="EMBL" id="LFJV01000136">
    <property type="protein sequence ID" value="KMM30909.1"/>
    <property type="molecule type" value="Genomic_DNA"/>
</dbReference>
<reference evidence="2 3" key="1">
    <citation type="submission" date="2015-06" db="EMBL/GenBank/DDBJ databases">
        <title>Draft Genome Sequence of Parabacteroides goldsteinii with Putative Novel Metallo-Beta-Lactamases Isolated from a Blood Culture from a Human Patient.</title>
        <authorList>
            <person name="Krogh T.J."/>
            <person name="Agergaard C.N."/>
            <person name="Moller-Jensen J."/>
            <person name="Justesen U.S."/>
        </authorList>
    </citation>
    <scope>NUCLEOTIDE SEQUENCE [LARGE SCALE GENOMIC DNA]</scope>
    <source>
        <strain evidence="2 3">910340</strain>
    </source>
</reference>
<protein>
    <recommendedName>
        <fullName evidence="1">DUF4906 domain-containing protein</fullName>
    </recommendedName>
</protein>
<accession>A0A0J6CFL8</accession>
<evidence type="ECO:0000259" key="1">
    <source>
        <dbReference type="Pfam" id="PF16249"/>
    </source>
</evidence>
<name>A0A0J6CFL8_9BACT</name>
<evidence type="ECO:0000313" key="3">
    <source>
        <dbReference type="Proteomes" id="UP000036166"/>
    </source>
</evidence>
<organism evidence="2 3">
    <name type="scientific">Parabacteroides goldsteinii</name>
    <dbReference type="NCBI Taxonomy" id="328812"/>
    <lineage>
        <taxon>Bacteria</taxon>
        <taxon>Pseudomonadati</taxon>
        <taxon>Bacteroidota</taxon>
        <taxon>Bacteroidia</taxon>
        <taxon>Bacteroidales</taxon>
        <taxon>Tannerellaceae</taxon>
        <taxon>Parabacteroides</taxon>
    </lineage>
</organism>
<evidence type="ECO:0000313" key="2">
    <source>
        <dbReference type="EMBL" id="KMM30909.1"/>
    </source>
</evidence>
<dbReference type="Pfam" id="PF16249">
    <property type="entry name" value="DUF4906"/>
    <property type="match status" value="1"/>
</dbReference>
<dbReference type="PROSITE" id="PS51257">
    <property type="entry name" value="PROKAR_LIPOPROTEIN"/>
    <property type="match status" value="1"/>
</dbReference>
<feature type="domain" description="DUF4906" evidence="1">
    <location>
        <begin position="281"/>
        <end position="353"/>
    </location>
</feature>
<proteinExistence type="predicted"/>
<dbReference type="Proteomes" id="UP000036166">
    <property type="component" value="Unassembled WGS sequence"/>
</dbReference>